<dbReference type="Gene3D" id="3.10.180.10">
    <property type="entry name" value="2,3-Dihydroxybiphenyl 1,2-Dioxygenase, domain 1"/>
    <property type="match status" value="1"/>
</dbReference>
<dbReference type="OrthoDB" id="9806473at2"/>
<reference evidence="2 3" key="1">
    <citation type="submission" date="2019-05" db="EMBL/GenBank/DDBJ databases">
        <title>Verrucobacter flavum gen. nov., sp. nov. a new member of the family Verrucomicrobiaceae.</title>
        <authorList>
            <person name="Szuroczki S."/>
            <person name="Abbaszade G."/>
            <person name="Szabo A."/>
            <person name="Felfoldi T."/>
            <person name="Schumann P."/>
            <person name="Boka K."/>
            <person name="Keki Z."/>
            <person name="Toumi M."/>
            <person name="Toth E."/>
        </authorList>
    </citation>
    <scope>NUCLEOTIDE SEQUENCE [LARGE SCALE GENOMIC DNA]</scope>
    <source>
        <strain evidence="2 3">MG-N-17</strain>
    </source>
</reference>
<protein>
    <submittedName>
        <fullName evidence="2">VOC family protein</fullName>
    </submittedName>
</protein>
<dbReference type="InterPro" id="IPR028973">
    <property type="entry name" value="PhnB-like"/>
</dbReference>
<organism evidence="2 3">
    <name type="scientific">Phragmitibacter flavus</name>
    <dbReference type="NCBI Taxonomy" id="2576071"/>
    <lineage>
        <taxon>Bacteria</taxon>
        <taxon>Pseudomonadati</taxon>
        <taxon>Verrucomicrobiota</taxon>
        <taxon>Verrucomicrobiia</taxon>
        <taxon>Verrucomicrobiales</taxon>
        <taxon>Verrucomicrobiaceae</taxon>
        <taxon>Phragmitibacter</taxon>
    </lineage>
</organism>
<comment type="caution">
    <text evidence="2">The sequence shown here is derived from an EMBL/GenBank/DDBJ whole genome shotgun (WGS) entry which is preliminary data.</text>
</comment>
<dbReference type="Proteomes" id="UP000306196">
    <property type="component" value="Unassembled WGS sequence"/>
</dbReference>
<keyword evidence="3" id="KW-1185">Reference proteome</keyword>
<dbReference type="SUPFAM" id="SSF54593">
    <property type="entry name" value="Glyoxalase/Bleomycin resistance protein/Dihydroxybiphenyl dioxygenase"/>
    <property type="match status" value="1"/>
</dbReference>
<dbReference type="CDD" id="cd06588">
    <property type="entry name" value="PhnB_like"/>
    <property type="match status" value="1"/>
</dbReference>
<feature type="domain" description="PhnB-like" evidence="1">
    <location>
        <begin position="6"/>
        <end position="135"/>
    </location>
</feature>
<dbReference type="InterPro" id="IPR029068">
    <property type="entry name" value="Glyas_Bleomycin-R_OHBP_Dase"/>
</dbReference>
<evidence type="ECO:0000313" key="2">
    <source>
        <dbReference type="EMBL" id="TLD71087.1"/>
    </source>
</evidence>
<evidence type="ECO:0000259" key="1">
    <source>
        <dbReference type="Pfam" id="PF06983"/>
    </source>
</evidence>
<dbReference type="PANTHER" id="PTHR33990">
    <property type="entry name" value="PROTEIN YJDN-RELATED"/>
    <property type="match status" value="1"/>
</dbReference>
<dbReference type="RefSeq" id="WP_138085916.1">
    <property type="nucleotide sequence ID" value="NZ_VAUV01000006.1"/>
</dbReference>
<dbReference type="EMBL" id="VAUV01000006">
    <property type="protein sequence ID" value="TLD71087.1"/>
    <property type="molecule type" value="Genomic_DNA"/>
</dbReference>
<proteinExistence type="predicted"/>
<dbReference type="PANTHER" id="PTHR33990:SF1">
    <property type="entry name" value="PROTEIN YJDN"/>
    <property type="match status" value="1"/>
</dbReference>
<gene>
    <name evidence="2" type="ORF">FEM03_09240</name>
</gene>
<dbReference type="PIRSF" id="PIRSF021700">
    <property type="entry name" value="3_dmu_93_MTrfase"/>
    <property type="match status" value="1"/>
</dbReference>
<accession>A0A5R8KFM4</accession>
<dbReference type="AlphaFoldDB" id="A0A5R8KFM4"/>
<name>A0A5R8KFM4_9BACT</name>
<sequence length="145" mass="15815">MNLPIIQPYLFFNGRCEEAINFYQTALDAKVDMVMKFSDSPEPPPPGMIPEGWEDKVMHASFTFEGNIVMASDGCEAQGGYAGFSLSLSVASAEEAKRYFDALSEGGEVTMPLGETFWSPIFGMLKDKFGVAWMVGVHVEPPAGC</sequence>
<evidence type="ECO:0000313" key="3">
    <source>
        <dbReference type="Proteomes" id="UP000306196"/>
    </source>
</evidence>
<dbReference type="InterPro" id="IPR009725">
    <property type="entry name" value="3_dmu_93_MTrfase"/>
</dbReference>
<dbReference type="Pfam" id="PF06983">
    <property type="entry name" value="3-dmu-9_3-mt"/>
    <property type="match status" value="1"/>
</dbReference>